<evidence type="ECO:0000313" key="1">
    <source>
        <dbReference type="EMBL" id="ABP36862.1"/>
    </source>
</evidence>
<dbReference type="eggNOG" id="COG3188">
    <property type="taxonomic scope" value="Bacteria"/>
</dbReference>
<dbReference type="OrthoDB" id="6652544at2"/>
<gene>
    <name evidence="1" type="ordered locus">Cvib_0847</name>
</gene>
<evidence type="ECO:0008006" key="2">
    <source>
        <dbReference type="Google" id="ProtNLM"/>
    </source>
</evidence>
<dbReference type="HOGENOM" id="CLU_005413_0_0_10"/>
<dbReference type="SUPFAM" id="SSF49478">
    <property type="entry name" value="Cna protein B-type domain"/>
    <property type="match status" value="1"/>
</dbReference>
<dbReference type="Gene3D" id="2.60.40.10">
    <property type="entry name" value="Immunoglobulins"/>
    <property type="match status" value="1"/>
</dbReference>
<dbReference type="AlphaFoldDB" id="A4SEF3"/>
<dbReference type="KEGG" id="pvi:Cvib_0847"/>
<proteinExistence type="predicted"/>
<sequence length="863" mass="95343">MLLWSMLIAGILMLIPGSHVLFAADSRQTMEGAPPASEAETLLVGIYFNRTLLDEAIIYRTGSGYWIPFEPFLKKSGLQEESRTGTVARYPTDLGTLLFDTRALQSFESEQCISFHDLKTSFLAKPEFDSALFAVMLDIPWRPGARHERKRQEPDIKAPPGTISYIGIEAQADNDFSGTTNKNLLLESSGRALDGVWSLTASGDPEVRMTPSRYNWTTFNKNLAIRLGTGYSGSYSLLGSTYMTGVQFGWNNHSIVRKLDAEQGYGSEMFLNFDTNQMRTLEGSAPSGGIAELRFDDVAVSRQRINLDGTFSFPNVRMDSDLRKTEVYIYERSINESPIKTIDFSQSVGSRSLPPGEVMVRGGVGRTGNILDGEPGSTRNTEAFTDILYGLSRRVTIETAVQQNALTASPDLLTGAVLSLGSNWSAALYGARSNNRSGADLQLDGRYSDWDLSYWGTLHEGGFGSDTVPREENHSLRWTVRPAEGISLQAIGRHQTEADSLVLGYLLPAASLSPYNWLRLSATPHDDRTYRYETSFRLGMHGRLQGIYDNEVISLDYQHDVSRELNVRLVNDYAINTRDVVTNLGLDWYPSSGSSREILATLLSYSGGSFGISGSWSRYINTGLRLAMQYSFNMNNAANLSTSTFIPLDATAESRKSLALTLSWDLGWSNRGFIPINRNEVTLTRGALAGSLDIQTPSTISASDINDIKILMNGRTIQQRQVNGDFFLGRLQPGIYRVSVDRENLPIELVSEQKETKVEIKNGAVTGIKIPLYAQYGAAGKVAGNNGDAIADALVRISRENGDVVVRATTNQFGYYRIDGLRSGIYTAEVESVRGISMKSTLKQEFRIENDYVFDIDLKAALP</sequence>
<protein>
    <recommendedName>
        <fullName evidence="2">Carboxypeptidase regulatory-like domain-containing protein</fullName>
    </recommendedName>
</protein>
<organism evidence="1">
    <name type="scientific">Chlorobium phaeovibrioides (strain DSM 265 / 1930)</name>
    <name type="common">Prosthecochloris vibrioformis (strain DSM 265)</name>
    <dbReference type="NCBI Taxonomy" id="290318"/>
    <lineage>
        <taxon>Bacteria</taxon>
        <taxon>Pseudomonadati</taxon>
        <taxon>Chlorobiota</taxon>
        <taxon>Chlorobiia</taxon>
        <taxon>Chlorobiales</taxon>
        <taxon>Chlorobiaceae</taxon>
        <taxon>Chlorobium/Pelodictyon group</taxon>
        <taxon>Chlorobium</taxon>
    </lineage>
</organism>
<dbReference type="EMBL" id="CP000607">
    <property type="protein sequence ID" value="ABP36862.1"/>
    <property type="molecule type" value="Genomic_DNA"/>
</dbReference>
<dbReference type="Pfam" id="PF13620">
    <property type="entry name" value="CarboxypepD_reg"/>
    <property type="match status" value="1"/>
</dbReference>
<reference evidence="1" key="1">
    <citation type="submission" date="2007-03" db="EMBL/GenBank/DDBJ databases">
        <title>Complete sequence of Prosthecochloris vibrioformis DSM 265.</title>
        <authorList>
            <consortium name="US DOE Joint Genome Institute"/>
            <person name="Copeland A."/>
            <person name="Lucas S."/>
            <person name="Lapidus A."/>
            <person name="Barry K."/>
            <person name="Detter J.C."/>
            <person name="Glavina del Rio T."/>
            <person name="Hammon N."/>
            <person name="Israni S."/>
            <person name="Pitluck S."/>
            <person name="Schmutz J."/>
            <person name="Larimer F."/>
            <person name="Land M."/>
            <person name="Hauser L."/>
            <person name="Mikhailova N."/>
            <person name="Li T."/>
            <person name="Overmann J."/>
            <person name="Schuster S.C."/>
            <person name="Bryant D.A."/>
            <person name="Richardson P."/>
        </authorList>
    </citation>
    <scope>NUCLEOTIDE SEQUENCE [LARGE SCALE GENOMIC DNA]</scope>
    <source>
        <strain evidence="1">DSM 265</strain>
    </source>
</reference>
<name>A4SEF3_CHLPM</name>
<dbReference type="InterPro" id="IPR013783">
    <property type="entry name" value="Ig-like_fold"/>
</dbReference>
<accession>A4SEF3</accession>
<dbReference type="STRING" id="290318.Cvib_0847"/>